<dbReference type="Proteomes" id="UP000472277">
    <property type="component" value="Unassembled WGS sequence"/>
</dbReference>
<dbReference type="InterPro" id="IPR040162">
    <property type="entry name" value="MGST1-like"/>
</dbReference>
<keyword evidence="4" id="KW-0472">Membrane</keyword>
<evidence type="ECO:0000313" key="6">
    <source>
        <dbReference type="Proteomes" id="UP000472277"/>
    </source>
</evidence>
<dbReference type="InterPro" id="IPR023352">
    <property type="entry name" value="MAPEG-like_dom_sf"/>
</dbReference>
<dbReference type="Ensembl" id="ENSSTUT00000048177.1">
    <property type="protein sequence ID" value="ENSSTUP00000046173.1"/>
    <property type="gene ID" value="ENSSTUG00000019426.1"/>
</dbReference>
<name>A0A673ZH77_SALTR</name>
<evidence type="ECO:0000256" key="3">
    <source>
        <dbReference type="ARBA" id="ARBA00022824"/>
    </source>
</evidence>
<keyword evidence="6" id="KW-1185">Reference proteome</keyword>
<dbReference type="GO" id="GO:0005739">
    <property type="term" value="C:mitochondrion"/>
    <property type="evidence" value="ECO:0007669"/>
    <property type="project" value="TreeGrafter"/>
</dbReference>
<evidence type="ECO:0000313" key="5">
    <source>
        <dbReference type="Ensembl" id="ENSSTUP00000046173.1"/>
    </source>
</evidence>
<dbReference type="GO" id="GO:0005789">
    <property type="term" value="C:endoplasmic reticulum membrane"/>
    <property type="evidence" value="ECO:0007669"/>
    <property type="project" value="UniProtKB-SubCell"/>
</dbReference>
<evidence type="ECO:0000256" key="2">
    <source>
        <dbReference type="ARBA" id="ARBA00010459"/>
    </source>
</evidence>
<dbReference type="PANTHER" id="PTHR10689:SF6">
    <property type="entry name" value="MICROSOMAL GLUTATHIONE S-TRANSFERASE 1"/>
    <property type="match status" value="1"/>
</dbReference>
<feature type="transmembrane region" description="Helical" evidence="4">
    <location>
        <begin position="12"/>
        <end position="29"/>
    </location>
</feature>
<comment type="similarity">
    <text evidence="2">Belongs to the MAPEG family.</text>
</comment>
<sequence>MAELTHMIDSEVFLAFSTYATIVVLKMMLMSPMTGYFRLTRKAFANQEDTSLVSSTEDKKKMVRVDPDVERVRRYPRRNIMETYLYGSPFNGIHLDILLFQIF</sequence>
<organism evidence="5 6">
    <name type="scientific">Salmo trutta</name>
    <name type="common">Brown trout</name>
    <dbReference type="NCBI Taxonomy" id="8032"/>
    <lineage>
        <taxon>Eukaryota</taxon>
        <taxon>Metazoa</taxon>
        <taxon>Chordata</taxon>
        <taxon>Craniata</taxon>
        <taxon>Vertebrata</taxon>
        <taxon>Euteleostomi</taxon>
        <taxon>Actinopterygii</taxon>
        <taxon>Neopterygii</taxon>
        <taxon>Teleostei</taxon>
        <taxon>Protacanthopterygii</taxon>
        <taxon>Salmoniformes</taxon>
        <taxon>Salmonidae</taxon>
        <taxon>Salmoninae</taxon>
        <taxon>Salmo</taxon>
    </lineage>
</organism>
<dbReference type="GO" id="GO:0004364">
    <property type="term" value="F:glutathione transferase activity"/>
    <property type="evidence" value="ECO:0007669"/>
    <property type="project" value="TreeGrafter"/>
</dbReference>
<reference evidence="5" key="2">
    <citation type="submission" date="2025-09" db="UniProtKB">
        <authorList>
            <consortium name="Ensembl"/>
        </authorList>
    </citation>
    <scope>IDENTIFICATION</scope>
</reference>
<proteinExistence type="inferred from homology"/>
<comment type="subcellular location">
    <subcellularLocation>
        <location evidence="1">Endoplasmic reticulum membrane</location>
        <topology evidence="1">Multi-pass membrane protein</topology>
    </subcellularLocation>
</comment>
<keyword evidence="4" id="KW-0812">Transmembrane</keyword>
<accession>A0A673ZH77</accession>
<keyword evidence="3" id="KW-0256">Endoplasmic reticulum</keyword>
<dbReference type="InParanoid" id="A0A673ZH77"/>
<dbReference type="AlphaFoldDB" id="A0A673ZH77"/>
<evidence type="ECO:0000256" key="4">
    <source>
        <dbReference type="SAM" id="Phobius"/>
    </source>
</evidence>
<keyword evidence="4" id="KW-1133">Transmembrane helix</keyword>
<dbReference type="GeneTree" id="ENSGT00390000011980"/>
<dbReference type="Gene3D" id="1.20.120.550">
    <property type="entry name" value="Membrane associated eicosanoid/glutathione metabolism-like domain"/>
    <property type="match status" value="1"/>
</dbReference>
<evidence type="ECO:0000256" key="1">
    <source>
        <dbReference type="ARBA" id="ARBA00004477"/>
    </source>
</evidence>
<dbReference type="PANTHER" id="PTHR10689">
    <property type="entry name" value="MICROSOMAL GLUTATHIONE S-TRANSFERASE 1"/>
    <property type="match status" value="1"/>
</dbReference>
<protein>
    <submittedName>
        <fullName evidence="5">Uncharacterized protein</fullName>
    </submittedName>
</protein>
<dbReference type="OMA" id="MAHTINT"/>
<reference evidence="5" key="1">
    <citation type="submission" date="2025-08" db="UniProtKB">
        <authorList>
            <consortium name="Ensembl"/>
        </authorList>
    </citation>
    <scope>IDENTIFICATION</scope>
</reference>
<dbReference type="SUPFAM" id="SSF161084">
    <property type="entry name" value="MAPEG domain-like"/>
    <property type="match status" value="1"/>
</dbReference>